<accession>K5BGH4</accession>
<evidence type="ECO:0000256" key="1">
    <source>
        <dbReference type="SAM" id="MobiDB-lite"/>
    </source>
</evidence>
<dbReference type="Proteomes" id="UP000006265">
    <property type="component" value="Unassembled WGS sequence"/>
</dbReference>
<dbReference type="EMBL" id="AMRA01000029">
    <property type="protein sequence ID" value="EKF24762.1"/>
    <property type="molecule type" value="Genomic_DNA"/>
</dbReference>
<dbReference type="AlphaFoldDB" id="K5BGH4"/>
<proteinExistence type="predicted"/>
<evidence type="ECO:0000313" key="2">
    <source>
        <dbReference type="EMBL" id="EKF24762.1"/>
    </source>
</evidence>
<reference evidence="2 3" key="1">
    <citation type="journal article" date="2012" name="J. Bacteriol.">
        <title>Genome sequence of Mycobacterium hassiacum DSM 44199, a rare source of heat-stable mycobacterial proteins.</title>
        <authorList>
            <person name="Tiago I."/>
            <person name="Maranha A."/>
            <person name="Mendes V."/>
            <person name="Alarico S."/>
            <person name="Moynihan P.J."/>
            <person name="Clarke A.J."/>
            <person name="Macedo-Ribeiro S."/>
            <person name="Pereira P.J."/>
            <person name="Empadinhas N."/>
        </authorList>
    </citation>
    <scope>NUCLEOTIDE SEQUENCE [LARGE SCALE GENOMIC DNA]</scope>
    <source>
        <strain evidence="3">DSM 44199 / CIP 105218 / JCM 12690 / 3849</strain>
    </source>
</reference>
<keyword evidence="3" id="KW-1185">Reference proteome</keyword>
<feature type="region of interest" description="Disordered" evidence="1">
    <location>
        <begin position="1"/>
        <end position="50"/>
    </location>
</feature>
<organism evidence="2 3">
    <name type="scientific">Mycolicibacterium hassiacum (strain DSM 44199 / CIP 105218 / JCM 12690 / 3849)</name>
    <name type="common">Mycobacterium hassiacum</name>
    <dbReference type="NCBI Taxonomy" id="1122247"/>
    <lineage>
        <taxon>Bacteria</taxon>
        <taxon>Bacillati</taxon>
        <taxon>Actinomycetota</taxon>
        <taxon>Actinomycetes</taxon>
        <taxon>Mycobacteriales</taxon>
        <taxon>Mycobacteriaceae</taxon>
        <taxon>Mycolicibacterium</taxon>
    </lineage>
</organism>
<gene>
    <name evidence="2" type="ORF">C731_1201</name>
</gene>
<name>K5BGH4_MYCHD</name>
<protein>
    <submittedName>
        <fullName evidence="2">Uncharacterized protein</fullName>
    </submittedName>
</protein>
<sequence>MKSGSRRNRTRLPQVIRQLGDQRRASMKSGSRRNRTAEAARYEQTLSGPQ</sequence>
<comment type="caution">
    <text evidence="2">The sequence shown here is derived from an EMBL/GenBank/DDBJ whole genome shotgun (WGS) entry which is preliminary data.</text>
</comment>
<evidence type="ECO:0000313" key="3">
    <source>
        <dbReference type="Proteomes" id="UP000006265"/>
    </source>
</evidence>
<feature type="compositionally biased region" description="Basic residues" evidence="1">
    <location>
        <begin position="1"/>
        <end position="10"/>
    </location>
</feature>